<dbReference type="Proteomes" id="UP000004508">
    <property type="component" value="Unassembled WGS sequence"/>
</dbReference>
<dbReference type="InParanoid" id="D6U2L5"/>
<dbReference type="Gene3D" id="2.130.10.10">
    <property type="entry name" value="YVTN repeat-like/Quinoprotein amine dehydrogenase"/>
    <property type="match status" value="1"/>
</dbReference>
<sequence length="484" mass="52977">MNHHDDLFQPESVNEQVEDLLHDQDGHQQEATPGAPTIAALRTIYAEDAAILERAWSRIAQAEFAAREQFTEPAAPSMEEISSLGEQPMQEIDTPTREKQPHSVAANGKQARSRQPLRLWTLVGLAAAILFVLANIVAFRYFGQGQHTPAATTRPSEIGKTLYTHTFPQKGKNSDDDISISMLKWSPDGKHLAVAAGPIRYGSVHVWDALTGTHEVVLTPEPSTNQYVDREVYATQVAWSPDGTHLASAIGDIQVWDPLTGKLLTRYFPEVHTTTTISQVAWSSDGQYLAGGYNTADSTGGVTIWNARTGAVVKMLSTDQIDNISWSPNGKYITVTSGDKTVIRSTADWQSVLTLNAPDISWSPDSTRLALHKYATKTSGEAIQIISIPTGKVLLTYRSPEHTYALSWSPDGKRIVFAKNKAIEIWDSQTGERLFTYDGQHGTADRNAYPGSLCWSPDGKYIASSVIFASQIGGGGTIQVWQAE</sequence>
<keyword evidence="2" id="KW-0677">Repeat</keyword>
<evidence type="ECO:0000313" key="5">
    <source>
        <dbReference type="Proteomes" id="UP000004508"/>
    </source>
</evidence>
<feature type="transmembrane region" description="Helical" evidence="3">
    <location>
        <begin position="119"/>
        <end position="142"/>
    </location>
</feature>
<dbReference type="SUPFAM" id="SSF82171">
    <property type="entry name" value="DPP6 N-terminal domain-like"/>
    <property type="match status" value="1"/>
</dbReference>
<dbReference type="STRING" id="485913.Krac_1629"/>
<dbReference type="PANTHER" id="PTHR19848">
    <property type="entry name" value="WD40 REPEAT PROTEIN"/>
    <property type="match status" value="1"/>
</dbReference>
<proteinExistence type="predicted"/>
<keyword evidence="3" id="KW-1133">Transmembrane helix</keyword>
<keyword evidence="5" id="KW-1185">Reference proteome</keyword>
<evidence type="ECO:0000256" key="1">
    <source>
        <dbReference type="ARBA" id="ARBA00022574"/>
    </source>
</evidence>
<protein>
    <submittedName>
        <fullName evidence="4">WD40 repeat containing protein</fullName>
    </submittedName>
</protein>
<keyword evidence="3" id="KW-0812">Transmembrane</keyword>
<dbReference type="RefSeq" id="WP_007918087.1">
    <property type="nucleotide sequence ID" value="NZ_ADVG01000004.1"/>
</dbReference>
<dbReference type="InterPro" id="IPR015943">
    <property type="entry name" value="WD40/YVTN_repeat-like_dom_sf"/>
</dbReference>
<dbReference type="AlphaFoldDB" id="D6U2L5"/>
<keyword evidence="1" id="KW-0853">WD repeat</keyword>
<dbReference type="PANTHER" id="PTHR19848:SF8">
    <property type="entry name" value="F-BOX AND WD REPEAT DOMAIN CONTAINING 7"/>
    <property type="match status" value="1"/>
</dbReference>
<dbReference type="Pfam" id="PF00400">
    <property type="entry name" value="WD40"/>
    <property type="match status" value="4"/>
</dbReference>
<name>D6U2L5_KTERA</name>
<dbReference type="EMBL" id="ADVG01000004">
    <property type="protein sequence ID" value="EFH80979.1"/>
    <property type="molecule type" value="Genomic_DNA"/>
</dbReference>
<dbReference type="InterPro" id="IPR001680">
    <property type="entry name" value="WD40_rpt"/>
</dbReference>
<dbReference type="SMART" id="SM00320">
    <property type="entry name" value="WD40"/>
    <property type="match status" value="6"/>
</dbReference>
<dbReference type="Gene3D" id="2.120.10.30">
    <property type="entry name" value="TolB, C-terminal domain"/>
    <property type="match status" value="1"/>
</dbReference>
<accession>D6U2L5</accession>
<dbReference type="eggNOG" id="COG2319">
    <property type="taxonomic scope" value="Bacteria"/>
</dbReference>
<gene>
    <name evidence="4" type="ORF">Krac_1629</name>
</gene>
<evidence type="ECO:0000256" key="2">
    <source>
        <dbReference type="ARBA" id="ARBA00022737"/>
    </source>
</evidence>
<comment type="caution">
    <text evidence="4">The sequence shown here is derived from an EMBL/GenBank/DDBJ whole genome shotgun (WGS) entry which is preliminary data.</text>
</comment>
<reference evidence="4 5" key="1">
    <citation type="journal article" date="2011" name="Stand. Genomic Sci.">
        <title>Non-contiguous finished genome sequence and contextual data of the filamentous soil bacterium Ktedonobacter racemifer type strain (SOSP1-21).</title>
        <authorList>
            <person name="Chang Y.J."/>
            <person name="Land M."/>
            <person name="Hauser L."/>
            <person name="Chertkov O."/>
            <person name="Del Rio T.G."/>
            <person name="Nolan M."/>
            <person name="Copeland A."/>
            <person name="Tice H."/>
            <person name="Cheng J.F."/>
            <person name="Lucas S."/>
            <person name="Han C."/>
            <person name="Goodwin L."/>
            <person name="Pitluck S."/>
            <person name="Ivanova N."/>
            <person name="Ovchinikova G."/>
            <person name="Pati A."/>
            <person name="Chen A."/>
            <person name="Palaniappan K."/>
            <person name="Mavromatis K."/>
            <person name="Liolios K."/>
            <person name="Brettin T."/>
            <person name="Fiebig A."/>
            <person name="Rohde M."/>
            <person name="Abt B."/>
            <person name="Goker M."/>
            <person name="Detter J.C."/>
            <person name="Woyke T."/>
            <person name="Bristow J."/>
            <person name="Eisen J.A."/>
            <person name="Markowitz V."/>
            <person name="Hugenholtz P."/>
            <person name="Kyrpides N.C."/>
            <person name="Klenk H.P."/>
            <person name="Lapidus A."/>
        </authorList>
    </citation>
    <scope>NUCLEOTIDE SEQUENCE [LARGE SCALE GENOMIC DNA]</scope>
    <source>
        <strain evidence="5">DSM 44963</strain>
    </source>
</reference>
<dbReference type="InterPro" id="IPR011659">
    <property type="entry name" value="WD40"/>
</dbReference>
<dbReference type="Pfam" id="PF07676">
    <property type="entry name" value="PD40"/>
    <property type="match status" value="1"/>
</dbReference>
<keyword evidence="3" id="KW-0472">Membrane</keyword>
<evidence type="ECO:0000256" key="3">
    <source>
        <dbReference type="SAM" id="Phobius"/>
    </source>
</evidence>
<dbReference type="InterPro" id="IPR011042">
    <property type="entry name" value="6-blade_b-propeller_TolB-like"/>
</dbReference>
<evidence type="ECO:0000313" key="4">
    <source>
        <dbReference type="EMBL" id="EFH80979.1"/>
    </source>
</evidence>
<organism evidence="4 5">
    <name type="scientific">Ktedonobacter racemifer DSM 44963</name>
    <dbReference type="NCBI Taxonomy" id="485913"/>
    <lineage>
        <taxon>Bacteria</taxon>
        <taxon>Bacillati</taxon>
        <taxon>Chloroflexota</taxon>
        <taxon>Ktedonobacteria</taxon>
        <taxon>Ktedonobacterales</taxon>
        <taxon>Ktedonobacteraceae</taxon>
        <taxon>Ktedonobacter</taxon>
    </lineage>
</organism>